<proteinExistence type="predicted"/>
<evidence type="ECO:0000256" key="1">
    <source>
        <dbReference type="SAM" id="MobiDB-lite"/>
    </source>
</evidence>
<sequence length="216" mass="25501">MIMKKNMSGVQYERLKKKEDQKLLSNSYSSKEREENEVMKKGTNQKKAEEFKLRNLYKEEQQRRLEFNKKLVVKRLNENVCLFKGVVVACLRNTRFLVKPIANVSNFQKFTSIAEDEIYHTYVKEEQKNLPESIRQPDEIHCYIDGKIRENNIAIFVTNIVEFVCDRKTKNIGRISYRYEYIYADLTDNLIARDSEPTELFLGKVRKRGLGKGKGK</sequence>
<dbReference type="EMBL" id="AP018372">
    <property type="protein sequence ID" value="BBD20174.1"/>
    <property type="molecule type" value="Genomic_DNA"/>
</dbReference>
<dbReference type="RefSeq" id="YP_009478267.1">
    <property type="nucleotide sequence ID" value="NC_037479.1"/>
</dbReference>
<feature type="compositionally biased region" description="Basic and acidic residues" evidence="1">
    <location>
        <begin position="30"/>
        <end position="43"/>
    </location>
</feature>
<dbReference type="AlphaFoldDB" id="A0A2Z6BEM2"/>
<protein>
    <submittedName>
        <fullName evidence="2">Uncharacterized protein</fullName>
    </submittedName>
</protein>
<dbReference type="GeneID" id="36487602"/>
<evidence type="ECO:0000313" key="2">
    <source>
        <dbReference type="EMBL" id="BBD20174.1"/>
    </source>
</evidence>
<accession>A0A2Z6BEM2</accession>
<feature type="region of interest" description="Disordered" evidence="1">
    <location>
        <begin position="21"/>
        <end position="43"/>
    </location>
</feature>
<reference evidence="2" key="1">
    <citation type="journal article" date="2018" name="Sci. Rep.">
        <title>Multiple losses of photosynthesis and convergent reductive genome evolution in the colourless green algae Prototheca.</title>
        <authorList>
            <person name="Suzuki S."/>
            <person name="Endoh R."/>
            <person name="Manabe R.I."/>
            <person name="Ohkuma M."/>
            <person name="Hirakawa Y."/>
        </authorList>
    </citation>
    <scope>NUCLEOTIDE SEQUENCE</scope>
    <source>
        <strain evidence="2">JCM 9641</strain>
    </source>
</reference>
<organism evidence="2">
    <name type="scientific">Prototheca stagnorum</name>
    <dbReference type="NCBI Taxonomy" id="215448"/>
    <lineage>
        <taxon>Eukaryota</taxon>
        <taxon>Viridiplantae</taxon>
        <taxon>Chlorophyta</taxon>
        <taxon>core chlorophytes</taxon>
        <taxon>Trebouxiophyceae</taxon>
        <taxon>Chlorellales</taxon>
        <taxon>Chlorellaceae</taxon>
        <taxon>Prototheca</taxon>
    </lineage>
</organism>
<name>A0A2Z6BEM2_9CHLO</name>
<dbReference type="Gene3D" id="2.40.50.140">
    <property type="entry name" value="Nucleic acid-binding proteins"/>
    <property type="match status" value="1"/>
</dbReference>
<keyword evidence="2" id="KW-0150">Chloroplast</keyword>
<dbReference type="InterPro" id="IPR012340">
    <property type="entry name" value="NA-bd_OB-fold"/>
</dbReference>
<geneLocation type="chloroplast" evidence="2"/>
<keyword evidence="2" id="KW-0934">Plastid</keyword>